<protein>
    <submittedName>
        <fullName evidence="2">Uncharacterized protein</fullName>
    </submittedName>
</protein>
<name>A0A4P9YRR8_9FUNG</name>
<feature type="region of interest" description="Disordered" evidence="1">
    <location>
        <begin position="15"/>
        <end position="48"/>
    </location>
</feature>
<keyword evidence="3" id="KW-1185">Reference proteome</keyword>
<feature type="compositionally biased region" description="Polar residues" evidence="1">
    <location>
        <begin position="16"/>
        <end position="42"/>
    </location>
</feature>
<evidence type="ECO:0000313" key="2">
    <source>
        <dbReference type="EMBL" id="RKP22434.1"/>
    </source>
</evidence>
<evidence type="ECO:0000313" key="3">
    <source>
        <dbReference type="Proteomes" id="UP000278143"/>
    </source>
</evidence>
<dbReference type="EMBL" id="KZ992108">
    <property type="protein sequence ID" value="RKP22434.1"/>
    <property type="molecule type" value="Genomic_DNA"/>
</dbReference>
<dbReference type="Proteomes" id="UP000278143">
    <property type="component" value="Unassembled WGS sequence"/>
</dbReference>
<organism evidence="2 3">
    <name type="scientific">Syncephalis pseudoplumigaleata</name>
    <dbReference type="NCBI Taxonomy" id="1712513"/>
    <lineage>
        <taxon>Eukaryota</taxon>
        <taxon>Fungi</taxon>
        <taxon>Fungi incertae sedis</taxon>
        <taxon>Zoopagomycota</taxon>
        <taxon>Zoopagomycotina</taxon>
        <taxon>Zoopagomycetes</taxon>
        <taxon>Zoopagales</taxon>
        <taxon>Piptocephalidaceae</taxon>
        <taxon>Syncephalis</taxon>
    </lineage>
</organism>
<sequence length="193" mass="20046">MSFREDIAGQHIARMASTTAYAPSSTPPSKQKLLTDSESELSLNDHDYDNDSLADVSIHTVQTVLPDVVEEDMDDAKAGGYAYSYQQYTAAVADDDRHYASARVSGHGGHARSLTASVIGTTPTTTTAAAAAAAATSAVVDAAATAPTAADAALPVPREAVQLARSPSSVLHSDAYREAVARFHAAAYGQPSH</sequence>
<evidence type="ECO:0000256" key="1">
    <source>
        <dbReference type="SAM" id="MobiDB-lite"/>
    </source>
</evidence>
<gene>
    <name evidence="2" type="ORF">SYNPS1DRAFT_31972</name>
</gene>
<accession>A0A4P9YRR8</accession>
<proteinExistence type="predicted"/>
<dbReference type="AlphaFoldDB" id="A0A4P9YRR8"/>
<reference evidence="3" key="1">
    <citation type="journal article" date="2018" name="Nat. Microbiol.">
        <title>Leveraging single-cell genomics to expand the fungal tree of life.</title>
        <authorList>
            <person name="Ahrendt S.R."/>
            <person name="Quandt C.A."/>
            <person name="Ciobanu D."/>
            <person name="Clum A."/>
            <person name="Salamov A."/>
            <person name="Andreopoulos B."/>
            <person name="Cheng J.F."/>
            <person name="Woyke T."/>
            <person name="Pelin A."/>
            <person name="Henrissat B."/>
            <person name="Reynolds N.K."/>
            <person name="Benny G.L."/>
            <person name="Smith M.E."/>
            <person name="James T.Y."/>
            <person name="Grigoriev I.V."/>
        </authorList>
    </citation>
    <scope>NUCLEOTIDE SEQUENCE [LARGE SCALE GENOMIC DNA]</scope>
    <source>
        <strain evidence="3">Benny S71-1</strain>
    </source>
</reference>
<dbReference type="OrthoDB" id="10629304at2759"/>